<dbReference type="Proteomes" id="UP000756387">
    <property type="component" value="Unassembled WGS sequence"/>
</dbReference>
<name>A0ABR9RRT7_9ACTN</name>
<evidence type="ECO:0000313" key="3">
    <source>
        <dbReference type="Proteomes" id="UP000756387"/>
    </source>
</evidence>
<gene>
    <name evidence="2" type="ORF">IEQ44_06435</name>
</gene>
<protein>
    <submittedName>
        <fullName evidence="2">Uncharacterized protein</fullName>
    </submittedName>
</protein>
<dbReference type="RefSeq" id="WP_193637620.1">
    <property type="nucleotide sequence ID" value="NZ_JADCSA010000005.1"/>
</dbReference>
<organism evidence="2 3">
    <name type="scientific">Nocardioides malaquae</name>
    <dbReference type="NCBI Taxonomy" id="2773426"/>
    <lineage>
        <taxon>Bacteria</taxon>
        <taxon>Bacillati</taxon>
        <taxon>Actinomycetota</taxon>
        <taxon>Actinomycetes</taxon>
        <taxon>Propionibacteriales</taxon>
        <taxon>Nocardioidaceae</taxon>
        <taxon>Nocardioides</taxon>
    </lineage>
</organism>
<dbReference type="EMBL" id="JADCSA010000005">
    <property type="protein sequence ID" value="MBE7324284.1"/>
    <property type="molecule type" value="Genomic_DNA"/>
</dbReference>
<sequence length="110" mass="12151">MHVLEWSPTGTDQHPEWDEDGHEWSEVDCGCYLGPPSGPGLSGHEFTPFDDAGRFVRRPCGRPGVWRGLWQCGGCPDTHTTLVCDECRAHHDSDAELTTGAVLVWLPAHD</sequence>
<accession>A0ABR9RRT7</accession>
<evidence type="ECO:0000313" key="2">
    <source>
        <dbReference type="EMBL" id="MBE7324284.1"/>
    </source>
</evidence>
<reference evidence="2 3" key="1">
    <citation type="submission" date="2020-10" db="EMBL/GenBank/DDBJ databases">
        <title>Nocardioides sp. isolated from sludge.</title>
        <authorList>
            <person name="Zhang X."/>
        </authorList>
    </citation>
    <scope>NUCLEOTIDE SEQUENCE [LARGE SCALE GENOMIC DNA]</scope>
    <source>
        <strain evidence="2 3">Y6</strain>
    </source>
</reference>
<keyword evidence="3" id="KW-1185">Reference proteome</keyword>
<feature type="region of interest" description="Disordered" evidence="1">
    <location>
        <begin position="1"/>
        <end position="22"/>
    </location>
</feature>
<proteinExistence type="predicted"/>
<evidence type="ECO:0000256" key="1">
    <source>
        <dbReference type="SAM" id="MobiDB-lite"/>
    </source>
</evidence>
<comment type="caution">
    <text evidence="2">The sequence shown here is derived from an EMBL/GenBank/DDBJ whole genome shotgun (WGS) entry which is preliminary data.</text>
</comment>